<keyword evidence="7 9" id="KW-1133">Transmembrane helix</keyword>
<feature type="domain" description="ABC transporter" evidence="10">
    <location>
        <begin position="332"/>
        <end position="567"/>
    </location>
</feature>
<feature type="transmembrane region" description="Helical" evidence="9">
    <location>
        <begin position="56"/>
        <end position="77"/>
    </location>
</feature>
<comment type="subcellular location">
    <subcellularLocation>
        <location evidence="1">Cell membrane</location>
        <topology evidence="1">Multi-pass membrane protein</topology>
    </subcellularLocation>
</comment>
<dbReference type="PROSITE" id="PS50893">
    <property type="entry name" value="ABC_TRANSPORTER_2"/>
    <property type="match status" value="1"/>
</dbReference>
<evidence type="ECO:0000256" key="4">
    <source>
        <dbReference type="ARBA" id="ARBA00022692"/>
    </source>
</evidence>
<evidence type="ECO:0000256" key="3">
    <source>
        <dbReference type="ARBA" id="ARBA00022475"/>
    </source>
</evidence>
<dbReference type="GO" id="GO:0005886">
    <property type="term" value="C:plasma membrane"/>
    <property type="evidence" value="ECO:0007669"/>
    <property type="project" value="UniProtKB-SubCell"/>
</dbReference>
<evidence type="ECO:0000256" key="1">
    <source>
        <dbReference type="ARBA" id="ARBA00004651"/>
    </source>
</evidence>
<evidence type="ECO:0000256" key="6">
    <source>
        <dbReference type="ARBA" id="ARBA00022840"/>
    </source>
</evidence>
<dbReference type="FunFam" id="3.40.50.300:FF:000221">
    <property type="entry name" value="Multidrug ABC transporter ATP-binding protein"/>
    <property type="match status" value="1"/>
</dbReference>
<feature type="transmembrane region" description="Helical" evidence="9">
    <location>
        <begin position="243"/>
        <end position="266"/>
    </location>
</feature>
<dbReference type="SMART" id="SM00382">
    <property type="entry name" value="AAA"/>
    <property type="match status" value="1"/>
</dbReference>
<dbReference type="KEGG" id="crx:CRECT_1610"/>
<dbReference type="GO" id="GO:0140359">
    <property type="term" value="F:ABC-type transporter activity"/>
    <property type="evidence" value="ECO:0007669"/>
    <property type="project" value="InterPro"/>
</dbReference>
<dbReference type="PROSITE" id="PS50929">
    <property type="entry name" value="ABC_TM1F"/>
    <property type="match status" value="1"/>
</dbReference>
<organism evidence="12 13">
    <name type="scientific">Campylobacter rectus</name>
    <name type="common">Wolinella recta</name>
    <dbReference type="NCBI Taxonomy" id="203"/>
    <lineage>
        <taxon>Bacteria</taxon>
        <taxon>Pseudomonadati</taxon>
        <taxon>Campylobacterota</taxon>
        <taxon>Epsilonproteobacteria</taxon>
        <taxon>Campylobacterales</taxon>
        <taxon>Campylobacteraceae</taxon>
        <taxon>Campylobacter</taxon>
    </lineage>
</organism>
<dbReference type="PROSITE" id="PS00211">
    <property type="entry name" value="ABC_TRANSPORTER_1"/>
    <property type="match status" value="1"/>
</dbReference>
<evidence type="ECO:0000256" key="2">
    <source>
        <dbReference type="ARBA" id="ARBA00022448"/>
    </source>
</evidence>
<keyword evidence="3" id="KW-1003">Cell membrane</keyword>
<dbReference type="GO" id="GO:0016887">
    <property type="term" value="F:ATP hydrolysis activity"/>
    <property type="evidence" value="ECO:0007669"/>
    <property type="project" value="InterPro"/>
</dbReference>
<sequence length="578" mass="62834">MRKGKNALNEIMSPVAGKIKLAVVLSGLGALCKVSAFIAFALAIEALSRDEMNFTFLGAAFAFVFTEMLLRTISLGVSHKAAFKLEQILRMRISANVAAIPYGETLNLGTGKIKKIMLDDVKNLHAYVADTTPSIGSVSVAPIASFAALAWFDWRLFLVASAMFLLGVVTISFAFKDNAKYQERYNNNQAKINASIIEFVQAMSVVRTFNSGENTFKRYDDALRDYADGLREWLSFSSVPSRLGFAALSPVPTYLALGVFAAIFYLNGSLNLGDLTGAMLTGTALVGCFMPVMMLRNFIMKSKISAESILSFLSIPALPVCPSPKEPASSDVEFKNVNFKYPNASEPALKNVNFKAGAGSVTALVGASGAGKSTAAMLLARYYDVSEGEILIGGVNVKEIAPRNLTNLISFVFQDTFLFNESIYENIAKAKPNADKEEVIAAAKAANIHEFIESLPKGYDEIVGERGAKLSGGQKQRIAIARAILKDAPIIILDEPTAFVDPQSEEQIVKAVSNLIKNKTVIVVAHRLSTIKNADRILVFANGEIVESGTHDELISLEGAYAKLWRDFEQTQIWNVRR</sequence>
<dbReference type="SUPFAM" id="SSF90123">
    <property type="entry name" value="ABC transporter transmembrane region"/>
    <property type="match status" value="1"/>
</dbReference>
<keyword evidence="2" id="KW-0813">Transport</keyword>
<dbReference type="GO" id="GO:0005524">
    <property type="term" value="F:ATP binding"/>
    <property type="evidence" value="ECO:0007669"/>
    <property type="project" value="UniProtKB-KW"/>
</dbReference>
<dbReference type="InterPro" id="IPR003439">
    <property type="entry name" value="ABC_transporter-like_ATP-bd"/>
</dbReference>
<dbReference type="InterPro" id="IPR039421">
    <property type="entry name" value="Type_1_exporter"/>
</dbReference>
<dbReference type="RefSeq" id="WP_004319587.1">
    <property type="nucleotide sequence ID" value="NZ_CP012543.1"/>
</dbReference>
<dbReference type="PANTHER" id="PTHR24221:SF654">
    <property type="entry name" value="ATP-BINDING CASSETTE SUB-FAMILY B MEMBER 6"/>
    <property type="match status" value="1"/>
</dbReference>
<feature type="transmembrane region" description="Helical" evidence="9">
    <location>
        <begin position="21"/>
        <end position="44"/>
    </location>
</feature>
<dbReference type="PANTHER" id="PTHR24221">
    <property type="entry name" value="ATP-BINDING CASSETTE SUB-FAMILY B"/>
    <property type="match status" value="1"/>
</dbReference>
<dbReference type="Gene3D" id="3.40.50.300">
    <property type="entry name" value="P-loop containing nucleotide triphosphate hydrolases"/>
    <property type="match status" value="1"/>
</dbReference>
<dbReference type="InterPro" id="IPR017871">
    <property type="entry name" value="ABC_transporter-like_CS"/>
</dbReference>
<keyword evidence="5" id="KW-0547">Nucleotide-binding</keyword>
<keyword evidence="4 9" id="KW-0812">Transmembrane</keyword>
<dbReference type="InterPro" id="IPR027417">
    <property type="entry name" value="P-loop_NTPase"/>
</dbReference>
<feature type="transmembrane region" description="Helical" evidence="9">
    <location>
        <begin position="156"/>
        <end position="175"/>
    </location>
</feature>
<name>A0A6G5QP63_CAMRE</name>
<feature type="domain" description="ABC transmembrane type-1" evidence="11">
    <location>
        <begin position="21"/>
        <end position="301"/>
    </location>
</feature>
<dbReference type="Pfam" id="PF00664">
    <property type="entry name" value="ABC_membrane"/>
    <property type="match status" value="1"/>
</dbReference>
<dbReference type="SUPFAM" id="SSF52540">
    <property type="entry name" value="P-loop containing nucleoside triphosphate hydrolases"/>
    <property type="match status" value="1"/>
</dbReference>
<dbReference type="AlphaFoldDB" id="A0A6G5QP63"/>
<evidence type="ECO:0000256" key="9">
    <source>
        <dbReference type="SAM" id="Phobius"/>
    </source>
</evidence>
<dbReference type="Gene3D" id="1.20.1560.10">
    <property type="entry name" value="ABC transporter type 1, transmembrane domain"/>
    <property type="match status" value="1"/>
</dbReference>
<protein>
    <submittedName>
        <fullName evidence="12">ABC transporter, ATP-binding/permease protein</fullName>
    </submittedName>
</protein>
<accession>A0A6G5QP63</accession>
<evidence type="ECO:0000313" key="13">
    <source>
        <dbReference type="Proteomes" id="UP000502377"/>
    </source>
</evidence>
<evidence type="ECO:0000256" key="5">
    <source>
        <dbReference type="ARBA" id="ARBA00022741"/>
    </source>
</evidence>
<dbReference type="InterPro" id="IPR036640">
    <property type="entry name" value="ABC1_TM_sf"/>
</dbReference>
<gene>
    <name evidence="12" type="ORF">CRECT_1610</name>
</gene>
<feature type="transmembrane region" description="Helical" evidence="9">
    <location>
        <begin position="124"/>
        <end position="150"/>
    </location>
</feature>
<evidence type="ECO:0000256" key="7">
    <source>
        <dbReference type="ARBA" id="ARBA00022989"/>
    </source>
</evidence>
<feature type="transmembrane region" description="Helical" evidence="9">
    <location>
        <begin position="278"/>
        <end position="299"/>
    </location>
</feature>
<proteinExistence type="predicted"/>
<evidence type="ECO:0000259" key="10">
    <source>
        <dbReference type="PROSITE" id="PS50893"/>
    </source>
</evidence>
<keyword evidence="6 12" id="KW-0067">ATP-binding</keyword>
<dbReference type="InterPro" id="IPR011527">
    <property type="entry name" value="ABC1_TM_dom"/>
</dbReference>
<dbReference type="EMBL" id="CP012543">
    <property type="protein sequence ID" value="QCD47246.1"/>
    <property type="molecule type" value="Genomic_DNA"/>
</dbReference>
<evidence type="ECO:0000313" key="12">
    <source>
        <dbReference type="EMBL" id="QCD47246.1"/>
    </source>
</evidence>
<dbReference type="Pfam" id="PF00005">
    <property type="entry name" value="ABC_tran"/>
    <property type="match status" value="1"/>
</dbReference>
<dbReference type="Proteomes" id="UP000502377">
    <property type="component" value="Chromosome"/>
</dbReference>
<evidence type="ECO:0000256" key="8">
    <source>
        <dbReference type="ARBA" id="ARBA00023136"/>
    </source>
</evidence>
<reference evidence="12 13" key="1">
    <citation type="submission" date="2016-07" db="EMBL/GenBank/DDBJ databases">
        <title>Comparative genomics of the Campylobacter concisus group.</title>
        <authorList>
            <person name="Miller W.G."/>
            <person name="Yee E."/>
            <person name="Chapman M.H."/>
            <person name="Huynh S."/>
            <person name="Bono J.L."/>
            <person name="On S.L.W."/>
            <person name="StLeger J."/>
            <person name="Foster G."/>
            <person name="Parker C.T."/>
        </authorList>
    </citation>
    <scope>NUCLEOTIDE SEQUENCE [LARGE SCALE GENOMIC DNA]</scope>
    <source>
        <strain evidence="12 13">ATCC 33238</strain>
    </source>
</reference>
<dbReference type="InterPro" id="IPR003593">
    <property type="entry name" value="AAA+_ATPase"/>
</dbReference>
<evidence type="ECO:0000259" key="11">
    <source>
        <dbReference type="PROSITE" id="PS50929"/>
    </source>
</evidence>
<keyword evidence="8 9" id="KW-0472">Membrane</keyword>